<reference evidence="2 3" key="1">
    <citation type="submission" date="2017-03" db="EMBL/GenBank/DDBJ databases">
        <title>Complete genome sequence of Candidatus 'Thiodictyon syntrophicum' sp. nov. strain Cad16T, a photolithoautotroph purple sulfur bacterium isolated from an alpine meromictic lake.</title>
        <authorList>
            <person name="Luedin S.M."/>
            <person name="Pothier J.F."/>
            <person name="Danza F."/>
            <person name="Storelli N."/>
            <person name="Wittwer M."/>
            <person name="Tonolla M."/>
        </authorList>
    </citation>
    <scope>NUCLEOTIDE SEQUENCE [LARGE SCALE GENOMIC DNA]</scope>
    <source>
        <strain evidence="2 3">Cad16T</strain>
    </source>
</reference>
<evidence type="ECO:0000313" key="2">
    <source>
        <dbReference type="EMBL" id="AUB80914.1"/>
    </source>
</evidence>
<dbReference type="EMBL" id="CP020370">
    <property type="protein sequence ID" value="AUB80914.1"/>
    <property type="molecule type" value="Genomic_DNA"/>
</dbReference>
<name>A0A2K8U5Q9_9GAMM</name>
<dbReference type="KEGG" id="tsy:THSYN_08090"/>
<gene>
    <name evidence="2" type="ORF">THSYN_08090</name>
</gene>
<evidence type="ECO:0000313" key="3">
    <source>
        <dbReference type="Proteomes" id="UP000232638"/>
    </source>
</evidence>
<organism evidence="2 3">
    <name type="scientific">Candidatus Thiodictyon syntrophicum</name>
    <dbReference type="NCBI Taxonomy" id="1166950"/>
    <lineage>
        <taxon>Bacteria</taxon>
        <taxon>Pseudomonadati</taxon>
        <taxon>Pseudomonadota</taxon>
        <taxon>Gammaproteobacteria</taxon>
        <taxon>Chromatiales</taxon>
        <taxon>Chromatiaceae</taxon>
        <taxon>Thiodictyon</taxon>
    </lineage>
</organism>
<accession>A0A2K8U5Q9</accession>
<keyword evidence="3" id="KW-1185">Reference proteome</keyword>
<feature type="compositionally biased region" description="Low complexity" evidence="1">
    <location>
        <begin position="60"/>
        <end position="71"/>
    </location>
</feature>
<evidence type="ECO:0000256" key="1">
    <source>
        <dbReference type="SAM" id="MobiDB-lite"/>
    </source>
</evidence>
<sequence length="71" mass="7509">MVASRGRLRVRMSGDADAAGAETQADLILRLRALPWVRPGNGERLEPVANPLPAGPPGEPLLSELLLADRG</sequence>
<dbReference type="AlphaFoldDB" id="A0A2K8U5Q9"/>
<proteinExistence type="predicted"/>
<dbReference type="Proteomes" id="UP000232638">
    <property type="component" value="Chromosome"/>
</dbReference>
<protein>
    <submittedName>
        <fullName evidence="2">Uncharacterized protein</fullName>
    </submittedName>
</protein>
<dbReference type="RefSeq" id="WP_100918694.1">
    <property type="nucleotide sequence ID" value="NZ_CP020370.1"/>
</dbReference>
<feature type="region of interest" description="Disordered" evidence="1">
    <location>
        <begin position="48"/>
        <end position="71"/>
    </location>
</feature>